<evidence type="ECO:0000256" key="2">
    <source>
        <dbReference type="SAM" id="MobiDB-lite"/>
    </source>
</evidence>
<feature type="region of interest" description="Disordered" evidence="2">
    <location>
        <begin position="1"/>
        <end position="22"/>
    </location>
</feature>
<feature type="compositionally biased region" description="Acidic residues" evidence="2">
    <location>
        <begin position="1408"/>
        <end position="1424"/>
    </location>
</feature>
<gene>
    <name evidence="3" type="ORF">C922_02731</name>
</gene>
<feature type="region of interest" description="Disordered" evidence="2">
    <location>
        <begin position="1186"/>
        <end position="1312"/>
    </location>
</feature>
<feature type="compositionally biased region" description="Basic residues" evidence="2">
    <location>
        <begin position="1215"/>
        <end position="1230"/>
    </location>
</feature>
<evidence type="ECO:0000313" key="3">
    <source>
        <dbReference type="EMBL" id="EUD66746.1"/>
    </source>
</evidence>
<feature type="compositionally biased region" description="Basic and acidic residues" evidence="2">
    <location>
        <begin position="1190"/>
        <end position="1209"/>
    </location>
</feature>
<feature type="region of interest" description="Disordered" evidence="2">
    <location>
        <begin position="1090"/>
        <end position="1114"/>
    </location>
</feature>
<feature type="compositionally biased region" description="Basic and acidic residues" evidence="2">
    <location>
        <begin position="1257"/>
        <end position="1267"/>
    </location>
</feature>
<reference evidence="3 4" key="1">
    <citation type="submission" date="2013-02" db="EMBL/GenBank/DDBJ databases">
        <title>The Genome Sequence of Plasmodium inui San Antonio 1.</title>
        <authorList>
            <consortium name="The Broad Institute Genome Sequencing Platform"/>
            <consortium name="The Broad Institute Genome Sequencing Center for Infectious Disease"/>
            <person name="Neafsey D."/>
            <person name="Cheeseman I."/>
            <person name="Volkman S."/>
            <person name="Adams J."/>
            <person name="Walker B."/>
            <person name="Young S.K."/>
            <person name="Zeng Q."/>
            <person name="Gargeya S."/>
            <person name="Fitzgerald M."/>
            <person name="Haas B."/>
            <person name="Abouelleil A."/>
            <person name="Alvarado L."/>
            <person name="Arachchi H.M."/>
            <person name="Berlin A.M."/>
            <person name="Chapman S.B."/>
            <person name="Dewar J."/>
            <person name="Goldberg J."/>
            <person name="Griggs A."/>
            <person name="Gujja S."/>
            <person name="Hansen M."/>
            <person name="Howarth C."/>
            <person name="Imamovic A."/>
            <person name="Larimer J."/>
            <person name="McCowan C."/>
            <person name="Murphy C."/>
            <person name="Neiman D."/>
            <person name="Pearson M."/>
            <person name="Priest M."/>
            <person name="Roberts A."/>
            <person name="Saif S."/>
            <person name="Shea T."/>
            <person name="Sisk P."/>
            <person name="Sykes S."/>
            <person name="Wortman J."/>
            <person name="Nusbaum C."/>
            <person name="Birren B."/>
        </authorList>
    </citation>
    <scope>NUCLEOTIDE SEQUENCE [LARGE SCALE GENOMIC DNA]</scope>
    <source>
        <strain evidence="3 4">San Antonio 1</strain>
    </source>
</reference>
<proteinExistence type="predicted"/>
<dbReference type="RefSeq" id="XP_008816552.1">
    <property type="nucleotide sequence ID" value="XM_008818330.1"/>
</dbReference>
<feature type="region of interest" description="Disordered" evidence="2">
    <location>
        <begin position="1380"/>
        <end position="1424"/>
    </location>
</feature>
<keyword evidence="1" id="KW-0175">Coiled coil</keyword>
<organism evidence="3 4">
    <name type="scientific">Plasmodium inui San Antonio 1</name>
    <dbReference type="NCBI Taxonomy" id="1237626"/>
    <lineage>
        <taxon>Eukaryota</taxon>
        <taxon>Sar</taxon>
        <taxon>Alveolata</taxon>
        <taxon>Apicomplexa</taxon>
        <taxon>Aconoidasida</taxon>
        <taxon>Haemosporida</taxon>
        <taxon>Plasmodiidae</taxon>
        <taxon>Plasmodium</taxon>
        <taxon>Plasmodium (Plasmodium)</taxon>
    </lineage>
</organism>
<sequence>MDEPLGDEDPCLTTQGRKKDPLTNRNKIENLKGSIDNLLNDGNPLSDLEALKESLAQLELYSERNNEDLDIHLGTTERISSAYNDRTCAQLRRELLKQKNLNWCLSLKVRSIHMKLNSLYAKKDQLERSVQNRMREIELQFLPGGGNPGASADQVGVLQKERPRVDPPNEDALNEEKKKVEELKQMLVKHERSIEVSEIEKVKSELELKTCKDKLKEQIERNESLYRKIKIYEANLQRVKKEGEKHLDELDELRVQLQKCRGVKSQVEERNKLLQEEKVKLVQANNELKIRLQRVQTCLSDSRHKERAFASCSRKIMGVVAFLRESDTGGGFAHGKYGGAMSDTLVDPLVDPLVNPLVNPLGDPLGDTLGDTLGDPLGHTTTFAQTELQLDAIWASIRVLVGVKREFEGQRDELERARAEAHAAKRELERKRWSYEEVKQQMDQLQTRQQRNEEEVTTAKEKDERTIMQLRQTLREEVKQTNEYKNRNEYNLMRIRRLKRRENKILFQMNQLRRYVQENKSNLEQANELSSNQIRHIKKRNKQLITNLDDIKVQLQKSLGHLNTVNKNMKVVEREKEKLTHQMHILQSQNGELVKELQTGRKKNEAMKMRIYTMNSRIGKIKEKMRSANMRLIKIAKHHSKRNRSYREELCRKNGYLEEVQMKVKKLQEELKEKEKTIQRNDECLHKLEEAIKRYEQEKDNLSEEIKKKNLLIASKEEKIDKMSNIESDLLKEGKEKQLKLIQRNKEIESNLLQLKQMKVENVKLNDMIGKVKKELINSELRCKMAYRDLDKLKKEKKKIITGLQNDLKEKEKCLQMTDQRVELLRRERNDCQFSIQHELKLLQNQVAELTAEKETYRGKVDQLNNELQQSQQRLKEQIAINEESKKQNEGLSNQVDEWQKRIDKQDEEMKTLRKKQETSERKKMEEYKNNEETLKKQFEEEKQNMKRQFEALMKTEKEAQQEQIKQMMIQKEKEMEQLFKETKAEKERCQRDVESMTERHKRVVIQMKEETQKEINQMKDICEQSRKAQLLEMEKEKNLQSKIDECTSLLKEKDEEFRLAIREYDQKLQAQNREMETLVNECEQKLREARTARRAGTSTSGSAEEKGKVEKLEKMDNCVKGGDEEVSNRATASIAQLQESLRGSETKISQLEKELLDSRRELAELSQKNRDLANRKAEADIQVANLVAENERLKEERPDTSLAMKEETLPVVEKKKKKKHKKDTSRKGHHEKEQNYDEGGQINEGSNTKEEMEETEERKKTSDKKNKTSSRRKEGKGRTGLENGDDKDDGNHHDDDDTREETEEGDTLFDADSHKLPLSHVSTYEKNCYVFLKGINVKLDEIVDKLKAKEDPLLINDALNKINVAISAWNLFADPNAETAEEPDEGFAPDEEVLSHEEPLSDGEAAQGDEGETTDADIDGGDFSDERYQALKREVSEKVELIHQMV</sequence>
<dbReference type="VEuPathDB" id="PlasmoDB:C922_02731"/>
<feature type="compositionally biased region" description="Acidic residues" evidence="2">
    <location>
        <begin position="1"/>
        <end position="10"/>
    </location>
</feature>
<feature type="compositionally biased region" description="Basic and acidic residues" evidence="2">
    <location>
        <begin position="1104"/>
        <end position="1114"/>
    </location>
</feature>
<dbReference type="SUPFAM" id="SSF57997">
    <property type="entry name" value="Tropomyosin"/>
    <property type="match status" value="1"/>
</dbReference>
<dbReference type="EMBL" id="KI965469">
    <property type="protein sequence ID" value="EUD66746.1"/>
    <property type="molecule type" value="Genomic_DNA"/>
</dbReference>
<evidence type="ECO:0000256" key="1">
    <source>
        <dbReference type="SAM" id="Coils"/>
    </source>
</evidence>
<dbReference type="PANTHER" id="PTHR32114:SF2">
    <property type="entry name" value="ABC TRANSPORTER ABCH.3"/>
    <property type="match status" value="1"/>
</dbReference>
<feature type="compositionally biased region" description="Acidic residues" evidence="2">
    <location>
        <begin position="1380"/>
        <end position="1393"/>
    </location>
</feature>
<feature type="region of interest" description="Disordered" evidence="2">
    <location>
        <begin position="908"/>
        <end position="931"/>
    </location>
</feature>
<protein>
    <submittedName>
        <fullName evidence="3">Uncharacterized protein</fullName>
    </submittedName>
</protein>
<dbReference type="PANTHER" id="PTHR32114">
    <property type="entry name" value="ABC TRANSPORTER ABCH.3"/>
    <property type="match status" value="1"/>
</dbReference>
<name>W7AN62_9APIC</name>
<dbReference type="GeneID" id="20038005"/>
<feature type="compositionally biased region" description="Acidic residues" evidence="2">
    <location>
        <begin position="1298"/>
        <end position="1310"/>
    </location>
</feature>
<feature type="coiled-coil region" evidence="1">
    <location>
        <begin position="173"/>
        <end position="291"/>
    </location>
</feature>
<keyword evidence="4" id="KW-1185">Reference proteome</keyword>
<evidence type="ECO:0000313" key="4">
    <source>
        <dbReference type="Proteomes" id="UP000030640"/>
    </source>
</evidence>
<dbReference type="Proteomes" id="UP000030640">
    <property type="component" value="Unassembled WGS sequence"/>
</dbReference>
<feature type="coiled-coil region" evidence="1">
    <location>
        <begin position="400"/>
        <end position="589"/>
    </location>
</feature>
<feature type="coiled-coil region" evidence="1">
    <location>
        <begin position="657"/>
        <end position="719"/>
    </location>
</feature>
<accession>W7AN62</accession>
<dbReference type="OrthoDB" id="372915at2759"/>